<reference evidence="2" key="1">
    <citation type="submission" date="2020-03" db="EMBL/GenBank/DDBJ databases">
        <authorList>
            <person name="Weist P."/>
        </authorList>
    </citation>
    <scope>NUCLEOTIDE SEQUENCE</scope>
</reference>
<feature type="compositionally biased region" description="Polar residues" evidence="1">
    <location>
        <begin position="64"/>
        <end position="74"/>
    </location>
</feature>
<evidence type="ECO:0000313" key="2">
    <source>
        <dbReference type="EMBL" id="CAB1432840.1"/>
    </source>
</evidence>
<organism evidence="2 3">
    <name type="scientific">Pleuronectes platessa</name>
    <name type="common">European plaice</name>
    <dbReference type="NCBI Taxonomy" id="8262"/>
    <lineage>
        <taxon>Eukaryota</taxon>
        <taxon>Metazoa</taxon>
        <taxon>Chordata</taxon>
        <taxon>Craniata</taxon>
        <taxon>Vertebrata</taxon>
        <taxon>Euteleostomi</taxon>
        <taxon>Actinopterygii</taxon>
        <taxon>Neopterygii</taxon>
        <taxon>Teleostei</taxon>
        <taxon>Neoteleostei</taxon>
        <taxon>Acanthomorphata</taxon>
        <taxon>Carangaria</taxon>
        <taxon>Pleuronectiformes</taxon>
        <taxon>Pleuronectoidei</taxon>
        <taxon>Pleuronectidae</taxon>
        <taxon>Pleuronectes</taxon>
    </lineage>
</organism>
<protein>
    <submittedName>
        <fullName evidence="2">Uncharacterized protein</fullName>
    </submittedName>
</protein>
<accession>A0A9N7YIL5</accession>
<feature type="compositionally biased region" description="Basic and acidic residues" evidence="1">
    <location>
        <begin position="75"/>
        <end position="94"/>
    </location>
</feature>
<dbReference type="Proteomes" id="UP001153269">
    <property type="component" value="Unassembled WGS sequence"/>
</dbReference>
<evidence type="ECO:0000313" key="3">
    <source>
        <dbReference type="Proteomes" id="UP001153269"/>
    </source>
</evidence>
<evidence type="ECO:0000256" key="1">
    <source>
        <dbReference type="SAM" id="MobiDB-lite"/>
    </source>
</evidence>
<proteinExistence type="predicted"/>
<gene>
    <name evidence="2" type="ORF">PLEPLA_LOCUS20927</name>
</gene>
<keyword evidence="3" id="KW-1185">Reference proteome</keyword>
<dbReference type="AlphaFoldDB" id="A0A9N7YIL5"/>
<name>A0A9N7YIL5_PLEPL</name>
<dbReference type="EMBL" id="CADEAL010001481">
    <property type="protein sequence ID" value="CAB1432840.1"/>
    <property type="molecule type" value="Genomic_DNA"/>
</dbReference>
<sequence length="94" mass="10389">MRCLGGFLPASRLTRINVPPPSGFLCSKACRGPGSATEPDTSWGPGLGSEESRKLWRQALAKRATSQNTSSSKSTEWKYQREPWSHCGEHEVRL</sequence>
<feature type="region of interest" description="Disordered" evidence="1">
    <location>
        <begin position="59"/>
        <end position="94"/>
    </location>
</feature>
<comment type="caution">
    <text evidence="2">The sequence shown here is derived from an EMBL/GenBank/DDBJ whole genome shotgun (WGS) entry which is preliminary data.</text>
</comment>